<gene>
    <name evidence="2" type="ORF">Y1Q_0021825</name>
</gene>
<proteinExistence type="predicted"/>
<reference evidence="2 3" key="1">
    <citation type="journal article" date="2012" name="Genome Biol.">
        <title>Sequencing three crocodilian genomes to illuminate the evolution of archosaurs and amniotes.</title>
        <authorList>
            <person name="St John J.A."/>
            <person name="Braun E.L."/>
            <person name="Isberg S.R."/>
            <person name="Miles L.G."/>
            <person name="Chong A.Y."/>
            <person name="Gongora J."/>
            <person name="Dalzell P."/>
            <person name="Moran C."/>
            <person name="Bed'hom B."/>
            <person name="Abzhanov A."/>
            <person name="Burgess S.C."/>
            <person name="Cooksey A.M."/>
            <person name="Castoe T.A."/>
            <person name="Crawford N.G."/>
            <person name="Densmore L.D."/>
            <person name="Drew J.C."/>
            <person name="Edwards S.V."/>
            <person name="Faircloth B.C."/>
            <person name="Fujita M.K."/>
            <person name="Greenwold M.J."/>
            <person name="Hoffmann F.G."/>
            <person name="Howard J.M."/>
            <person name="Iguchi T."/>
            <person name="Janes D.E."/>
            <person name="Khan S.Y."/>
            <person name="Kohno S."/>
            <person name="de Koning A.J."/>
            <person name="Lance S.L."/>
            <person name="McCarthy F.M."/>
            <person name="McCormack J.E."/>
            <person name="Merchant M.E."/>
            <person name="Peterson D.G."/>
            <person name="Pollock D.D."/>
            <person name="Pourmand N."/>
            <person name="Raney B.J."/>
            <person name="Roessler K.A."/>
            <person name="Sanford J.R."/>
            <person name="Sawyer R.H."/>
            <person name="Schmidt C.J."/>
            <person name="Triplett E.W."/>
            <person name="Tuberville T.D."/>
            <person name="Venegas-Anaya M."/>
            <person name="Howard J.T."/>
            <person name="Jarvis E.D."/>
            <person name="Guillette L.J.Jr."/>
            <person name="Glenn T.C."/>
            <person name="Green R.E."/>
            <person name="Ray D.A."/>
        </authorList>
    </citation>
    <scope>NUCLEOTIDE SEQUENCE [LARGE SCALE GENOMIC DNA]</scope>
    <source>
        <strain evidence="2">KSC_2009_1</strain>
    </source>
</reference>
<dbReference type="AlphaFoldDB" id="A0A151PBE8"/>
<keyword evidence="3" id="KW-1185">Reference proteome</keyword>
<dbReference type="Proteomes" id="UP000050525">
    <property type="component" value="Unassembled WGS sequence"/>
</dbReference>
<feature type="compositionally biased region" description="Polar residues" evidence="1">
    <location>
        <begin position="126"/>
        <end position="149"/>
    </location>
</feature>
<protein>
    <submittedName>
        <fullName evidence="2">Uncharacterized protein</fullName>
    </submittedName>
</protein>
<accession>A0A151PBE8</accession>
<feature type="region of interest" description="Disordered" evidence="1">
    <location>
        <begin position="104"/>
        <end position="168"/>
    </location>
</feature>
<name>A0A151PBE8_ALLMI</name>
<evidence type="ECO:0000313" key="3">
    <source>
        <dbReference type="Proteomes" id="UP000050525"/>
    </source>
</evidence>
<organism evidence="2 3">
    <name type="scientific">Alligator mississippiensis</name>
    <name type="common">American alligator</name>
    <dbReference type="NCBI Taxonomy" id="8496"/>
    <lineage>
        <taxon>Eukaryota</taxon>
        <taxon>Metazoa</taxon>
        <taxon>Chordata</taxon>
        <taxon>Craniata</taxon>
        <taxon>Vertebrata</taxon>
        <taxon>Euteleostomi</taxon>
        <taxon>Archelosauria</taxon>
        <taxon>Archosauria</taxon>
        <taxon>Crocodylia</taxon>
        <taxon>Alligatoridae</taxon>
        <taxon>Alligatorinae</taxon>
        <taxon>Alligator</taxon>
    </lineage>
</organism>
<sequence>MPFMKELDHILAPIEPDEAWKVFCSMGRLPDPKPGPADKEDSQRGACVSSTSAIKPRCLGEVQREILLQEDKISCGSPLNIDPCDDYALQLYCKKTATLISMKKKQQSPRIQDYPNTANLDKRRLNPTNHMCSNGLPITSSGSVGSPTSARHWERINTEGPESDEKDR</sequence>
<feature type="compositionally biased region" description="Polar residues" evidence="1">
    <location>
        <begin position="108"/>
        <end position="119"/>
    </location>
</feature>
<evidence type="ECO:0000256" key="1">
    <source>
        <dbReference type="SAM" id="MobiDB-lite"/>
    </source>
</evidence>
<feature type="compositionally biased region" description="Basic and acidic residues" evidence="1">
    <location>
        <begin position="151"/>
        <end position="168"/>
    </location>
</feature>
<evidence type="ECO:0000313" key="2">
    <source>
        <dbReference type="EMBL" id="KYO46300.1"/>
    </source>
</evidence>
<comment type="caution">
    <text evidence="2">The sequence shown here is derived from an EMBL/GenBank/DDBJ whole genome shotgun (WGS) entry which is preliminary data.</text>
</comment>
<dbReference type="EMBL" id="AKHW03000533">
    <property type="protein sequence ID" value="KYO46300.1"/>
    <property type="molecule type" value="Genomic_DNA"/>
</dbReference>